<keyword evidence="3" id="KW-1003">Cell membrane</keyword>
<dbReference type="NCBIfam" id="TIGR01708">
    <property type="entry name" value="typeII_sec_gspH"/>
    <property type="match status" value="1"/>
</dbReference>
<evidence type="ECO:0000256" key="8">
    <source>
        <dbReference type="ARBA" id="ARBA00023136"/>
    </source>
</evidence>
<dbReference type="GO" id="GO:0015627">
    <property type="term" value="C:type II protein secretion system complex"/>
    <property type="evidence" value="ECO:0007669"/>
    <property type="project" value="InterPro"/>
</dbReference>
<evidence type="ECO:0000256" key="11">
    <source>
        <dbReference type="SAM" id="Phobius"/>
    </source>
</evidence>
<evidence type="ECO:0000256" key="9">
    <source>
        <dbReference type="ARBA" id="ARBA00025772"/>
    </source>
</evidence>
<comment type="similarity">
    <text evidence="9">Belongs to the GSP H family.</text>
</comment>
<dbReference type="InterPro" id="IPR022346">
    <property type="entry name" value="T2SS_GspH"/>
</dbReference>
<dbReference type="EMBL" id="FOQU01000001">
    <property type="protein sequence ID" value="SFH85535.1"/>
    <property type="molecule type" value="Genomic_DNA"/>
</dbReference>
<dbReference type="OrthoDB" id="9154196at2"/>
<dbReference type="GO" id="GO:0015628">
    <property type="term" value="P:protein secretion by the type II secretion system"/>
    <property type="evidence" value="ECO:0007669"/>
    <property type="project" value="InterPro"/>
</dbReference>
<dbReference type="InterPro" id="IPR012902">
    <property type="entry name" value="N_methyl_site"/>
</dbReference>
<keyword evidence="8 11" id="KW-0472">Membrane</keyword>
<organism evidence="13 14">
    <name type="scientific">Paraburkholderia megapolitana</name>
    <dbReference type="NCBI Taxonomy" id="420953"/>
    <lineage>
        <taxon>Bacteria</taxon>
        <taxon>Pseudomonadati</taxon>
        <taxon>Pseudomonadota</taxon>
        <taxon>Betaproteobacteria</taxon>
        <taxon>Burkholderiales</taxon>
        <taxon>Burkholderiaceae</taxon>
        <taxon>Paraburkholderia</taxon>
    </lineage>
</organism>
<feature type="domain" description="General secretion pathway GspH" evidence="12">
    <location>
        <begin position="53"/>
        <end position="128"/>
    </location>
</feature>
<dbReference type="InterPro" id="IPR045584">
    <property type="entry name" value="Pilin-like"/>
</dbReference>
<dbReference type="STRING" id="420953.SAMN05192543_101281"/>
<evidence type="ECO:0000256" key="2">
    <source>
        <dbReference type="ARBA" id="ARBA00021549"/>
    </source>
</evidence>
<evidence type="ECO:0000256" key="1">
    <source>
        <dbReference type="ARBA" id="ARBA00004377"/>
    </source>
</evidence>
<dbReference type="NCBIfam" id="TIGR02532">
    <property type="entry name" value="IV_pilin_GFxxxE"/>
    <property type="match status" value="1"/>
</dbReference>
<evidence type="ECO:0000259" key="12">
    <source>
        <dbReference type="Pfam" id="PF12019"/>
    </source>
</evidence>
<dbReference type="RefSeq" id="WP_091006581.1">
    <property type="nucleotide sequence ID" value="NZ_CP041743.1"/>
</dbReference>
<evidence type="ECO:0000313" key="14">
    <source>
        <dbReference type="Proteomes" id="UP000199548"/>
    </source>
</evidence>
<evidence type="ECO:0000256" key="5">
    <source>
        <dbReference type="ARBA" id="ARBA00022519"/>
    </source>
</evidence>
<evidence type="ECO:0000256" key="10">
    <source>
        <dbReference type="ARBA" id="ARBA00030775"/>
    </source>
</evidence>
<dbReference type="Gene3D" id="3.55.40.10">
    <property type="entry name" value="minor pseudopilin epsh domain"/>
    <property type="match status" value="1"/>
</dbReference>
<dbReference type="GO" id="GO:0005886">
    <property type="term" value="C:plasma membrane"/>
    <property type="evidence" value="ECO:0007669"/>
    <property type="project" value="UniProtKB-SubCell"/>
</dbReference>
<reference evidence="13 14" key="1">
    <citation type="submission" date="2016-10" db="EMBL/GenBank/DDBJ databases">
        <authorList>
            <person name="de Groot N.N."/>
        </authorList>
    </citation>
    <scope>NUCLEOTIDE SEQUENCE [LARGE SCALE GENOMIC DNA]</scope>
    <source>
        <strain evidence="13 14">LMG 23650</strain>
    </source>
</reference>
<dbReference type="PROSITE" id="PS00409">
    <property type="entry name" value="PROKAR_NTER_METHYL"/>
    <property type="match status" value="1"/>
</dbReference>
<keyword evidence="7 11" id="KW-1133">Transmembrane helix</keyword>
<keyword evidence="4" id="KW-0488">Methylation</keyword>
<keyword evidence="14" id="KW-1185">Reference proteome</keyword>
<dbReference type="Pfam" id="PF12019">
    <property type="entry name" value="GspH"/>
    <property type="match status" value="1"/>
</dbReference>
<evidence type="ECO:0000256" key="7">
    <source>
        <dbReference type="ARBA" id="ARBA00022989"/>
    </source>
</evidence>
<evidence type="ECO:0000256" key="6">
    <source>
        <dbReference type="ARBA" id="ARBA00022692"/>
    </source>
</evidence>
<comment type="subcellular location">
    <subcellularLocation>
        <location evidence="1">Cell inner membrane</location>
        <topology evidence="1">Single-pass membrane protein</topology>
    </subcellularLocation>
</comment>
<sequence length="165" mass="18017">MQNPTPKSARTRRNQQSGFTLLEMMVVLLIVGMLIAVVTLMPSRNRRTDLTEEAQRLASLLESAGDEAQVRSAPVSWQPMGGGYRFAQRAEDGKWQPMTDDLFKPHRWGAEVTAVSIRYTDGAAVSRVVLGTESMEVPVTIALSSGTTRVLVVGTGIGNFIVRTP</sequence>
<proteinExistence type="inferred from homology"/>
<dbReference type="AlphaFoldDB" id="A0A1I3DFN7"/>
<evidence type="ECO:0000256" key="3">
    <source>
        <dbReference type="ARBA" id="ARBA00022475"/>
    </source>
</evidence>
<accession>A0A1I3DFN7</accession>
<dbReference type="Pfam" id="PF07963">
    <property type="entry name" value="N_methyl"/>
    <property type="match status" value="1"/>
</dbReference>
<keyword evidence="6 11" id="KW-0812">Transmembrane</keyword>
<name>A0A1I3DFN7_9BURK</name>
<gene>
    <name evidence="13" type="ORF">SAMN05192543_101281</name>
</gene>
<dbReference type="SUPFAM" id="SSF54523">
    <property type="entry name" value="Pili subunits"/>
    <property type="match status" value="1"/>
</dbReference>
<dbReference type="Proteomes" id="UP000199548">
    <property type="component" value="Unassembled WGS sequence"/>
</dbReference>
<keyword evidence="5" id="KW-0997">Cell inner membrane</keyword>
<evidence type="ECO:0000313" key="13">
    <source>
        <dbReference type="EMBL" id="SFH85535.1"/>
    </source>
</evidence>
<feature type="transmembrane region" description="Helical" evidence="11">
    <location>
        <begin position="21"/>
        <end position="41"/>
    </location>
</feature>
<dbReference type="InterPro" id="IPR049875">
    <property type="entry name" value="TypeII_GspH"/>
</dbReference>
<protein>
    <recommendedName>
        <fullName evidence="2">Type II secretion system protein H</fullName>
    </recommendedName>
    <alternativeName>
        <fullName evidence="10">General secretion pathway protein H</fullName>
    </alternativeName>
</protein>
<evidence type="ECO:0000256" key="4">
    <source>
        <dbReference type="ARBA" id="ARBA00022481"/>
    </source>
</evidence>